<comment type="cofactor">
    <cofactor evidence="1">
        <name>Mg(2+)</name>
        <dbReference type="ChEBI" id="CHEBI:18420"/>
    </cofactor>
</comment>
<dbReference type="Proteomes" id="UP000281725">
    <property type="component" value="Unassembled WGS sequence"/>
</dbReference>
<dbReference type="EMBL" id="JANLFC010000053">
    <property type="protein sequence ID" value="MCR4449976.1"/>
    <property type="molecule type" value="Genomic_DNA"/>
</dbReference>
<dbReference type="InterPro" id="IPR000160">
    <property type="entry name" value="GGDEF_dom"/>
</dbReference>
<dbReference type="GO" id="GO:0052621">
    <property type="term" value="F:diguanylate cyclase activity"/>
    <property type="evidence" value="ECO:0007669"/>
    <property type="project" value="UniProtKB-EC"/>
</dbReference>
<name>A0A3A9IMN0_AERVE</name>
<feature type="domain" description="GGDEF" evidence="5">
    <location>
        <begin position="408"/>
        <end position="538"/>
    </location>
</feature>
<comment type="caution">
    <text evidence="7">The sequence shown here is derived from an EMBL/GenBank/DDBJ whole genome shotgun (WGS) entry which is preliminary data.</text>
</comment>
<evidence type="ECO:0000256" key="3">
    <source>
        <dbReference type="ARBA" id="ARBA00034247"/>
    </source>
</evidence>
<evidence type="ECO:0000313" key="6">
    <source>
        <dbReference type="EMBL" id="MCR4449976.1"/>
    </source>
</evidence>
<dbReference type="CDD" id="cd01949">
    <property type="entry name" value="GGDEF"/>
    <property type="match status" value="1"/>
</dbReference>
<sequence>MNDIAAVAGQLARLRESLQQKQLELDGVLSFSDAERARGIQFINKLMLSCRGFDRELDNRFAKLKQKLDNNPAFTSLDADLLAIEKLLQQHSNALEESITLTQTAIELGSKQLKNIKGFPEETRKSLKEFLASPVGYGIADHQKKVIKLLEFYQQAIKIQLLPSQPLLAPSGATQQESDTASNDGQPDVDPFDLKDHARIADELQRLITELDFAGAIGESLSDIRRQLLIGINPALLAETCLQVIELIIEGTREERKASRAFLSSLNESLSAVHVGFTESLDEGRALQNETRETREALVNELQAIDHSLASHNSIDALKRAISGHMGAINLLLQERDSTAARERHLLTRLSTMESKLRLMKEETAEYKKRLTIQKHKLFLDSLTQVHNRAALDERLEQEYKRWLRYRTPLCMAIIDIDHFKNINDNYGHMAGDKALKVVAKALQSALRDTDFIARFGGEEFVVLLPNINPDKFQKPLETLRQTIKSIPFRFRDAKVEITISIGATLFKDGDNPSDVFERADKALYHSKHTGRDQVTLA</sequence>
<dbReference type="Pfam" id="PF00990">
    <property type="entry name" value="GGDEF"/>
    <property type="match status" value="1"/>
</dbReference>
<comment type="catalytic activity">
    <reaction evidence="3">
        <text>2 GTP = 3',3'-c-di-GMP + 2 diphosphate</text>
        <dbReference type="Rhea" id="RHEA:24898"/>
        <dbReference type="ChEBI" id="CHEBI:33019"/>
        <dbReference type="ChEBI" id="CHEBI:37565"/>
        <dbReference type="ChEBI" id="CHEBI:58805"/>
        <dbReference type="EC" id="2.7.7.65"/>
    </reaction>
</comment>
<dbReference type="EMBL" id="RAWX01000002">
    <property type="protein sequence ID" value="RKJ89531.1"/>
    <property type="molecule type" value="Genomic_DNA"/>
</dbReference>
<dbReference type="InterPro" id="IPR048516">
    <property type="entry name" value="DGCcoil"/>
</dbReference>
<feature type="region of interest" description="Disordered" evidence="4">
    <location>
        <begin position="169"/>
        <end position="193"/>
    </location>
</feature>
<dbReference type="AlphaFoldDB" id="A0A3A9IMN0"/>
<dbReference type="NCBIfam" id="TIGR00254">
    <property type="entry name" value="GGDEF"/>
    <property type="match status" value="1"/>
</dbReference>
<dbReference type="PANTHER" id="PTHR45138:SF9">
    <property type="entry name" value="DIGUANYLATE CYCLASE DGCM-RELATED"/>
    <property type="match status" value="1"/>
</dbReference>
<proteinExistence type="predicted"/>
<dbReference type="Proteomes" id="UP001204061">
    <property type="component" value="Unassembled WGS sequence"/>
</dbReference>
<organism evidence="7 8">
    <name type="scientific">Aeromonas veronii</name>
    <dbReference type="NCBI Taxonomy" id="654"/>
    <lineage>
        <taxon>Bacteria</taxon>
        <taxon>Pseudomonadati</taxon>
        <taxon>Pseudomonadota</taxon>
        <taxon>Gammaproteobacteria</taxon>
        <taxon>Aeromonadales</taxon>
        <taxon>Aeromonadaceae</taxon>
        <taxon>Aeromonas</taxon>
    </lineage>
</organism>
<dbReference type="SMART" id="SM00267">
    <property type="entry name" value="GGDEF"/>
    <property type="match status" value="1"/>
</dbReference>
<dbReference type="SUPFAM" id="SSF55073">
    <property type="entry name" value="Nucleotide cyclase"/>
    <property type="match status" value="1"/>
</dbReference>
<evidence type="ECO:0000256" key="4">
    <source>
        <dbReference type="SAM" id="MobiDB-lite"/>
    </source>
</evidence>
<dbReference type="PANTHER" id="PTHR45138">
    <property type="entry name" value="REGULATORY COMPONENTS OF SENSORY TRANSDUCTION SYSTEM"/>
    <property type="match status" value="1"/>
</dbReference>
<dbReference type="InterPro" id="IPR029787">
    <property type="entry name" value="Nucleotide_cyclase"/>
</dbReference>
<dbReference type="EC" id="2.7.7.65" evidence="2"/>
<feature type="compositionally biased region" description="Polar residues" evidence="4">
    <location>
        <begin position="172"/>
        <end position="185"/>
    </location>
</feature>
<reference evidence="7 8" key="1">
    <citation type="submission" date="2018-09" db="EMBL/GenBank/DDBJ databases">
        <title>Genome sequencing of Aeromonas veronii MS-17-88.</title>
        <authorList>
            <person name="Tekedar H.C."/>
            <person name="Arick M.A."/>
            <person name="Hsu C.-Y."/>
            <person name="Thrash A."/>
            <person name="Karsi A."/>
            <person name="Lawrence M.L."/>
            <person name="Abdelhamed H."/>
        </authorList>
    </citation>
    <scope>NUCLEOTIDE SEQUENCE [LARGE SCALE GENOMIC DNA]</scope>
    <source>
        <strain evidence="7 8">MS 17-88</strain>
    </source>
</reference>
<dbReference type="InterPro" id="IPR050469">
    <property type="entry name" value="Diguanylate_Cyclase"/>
</dbReference>
<reference evidence="6" key="2">
    <citation type="submission" date="2022-08" db="EMBL/GenBank/DDBJ databases">
        <title>A global survey of hypervirulent Aeromonas hydrophila identified this emerging pathogen in farmed fish in the lower Mekong River basin.</title>
        <authorList>
            <person name="Xu T."/>
            <person name="Rasmussen-Ivey C.R."/>
            <person name="Moen F.S."/>
            <person name="Fernandez Bravo A."/>
            <person name="Lamy B."/>
            <person name="Beaz-Hidalgo R."/>
            <person name="Khan C.D."/>
            <person name="Castro Escarpulli G."/>
            <person name="Yasin I.S.M."/>
            <person name="Figueras M.J."/>
            <person name="Azzam Sayuti M."/>
            <person name="Karim M.M."/>
            <person name="Alam K.M."/>
            <person name="Le T.T.T."/>
            <person name="Thao N.H.P."/>
            <person name="Addo S."/>
            <person name="Duodu S."/>
            <person name="Ali S."/>
            <person name="Mey S."/>
            <person name="Somony T."/>
            <person name="Liles M.R."/>
        </authorList>
    </citation>
    <scope>NUCLEOTIDE SEQUENCE</scope>
    <source>
        <strain evidence="6">0.14</strain>
    </source>
</reference>
<accession>A0A3A9IMN0</accession>
<evidence type="ECO:0000259" key="5">
    <source>
        <dbReference type="PROSITE" id="PS50887"/>
    </source>
</evidence>
<evidence type="ECO:0000256" key="1">
    <source>
        <dbReference type="ARBA" id="ARBA00001946"/>
    </source>
</evidence>
<dbReference type="InterPro" id="IPR043128">
    <property type="entry name" value="Rev_trsase/Diguanyl_cyclase"/>
</dbReference>
<dbReference type="PROSITE" id="PS50887">
    <property type="entry name" value="GGDEF"/>
    <property type="match status" value="1"/>
</dbReference>
<evidence type="ECO:0000313" key="7">
    <source>
        <dbReference type="EMBL" id="RKJ89531.1"/>
    </source>
</evidence>
<evidence type="ECO:0000256" key="2">
    <source>
        <dbReference type="ARBA" id="ARBA00012528"/>
    </source>
</evidence>
<gene>
    <name evidence="7" type="ORF">D6R50_09775</name>
    <name evidence="6" type="ORF">NS965_16440</name>
</gene>
<protein>
    <recommendedName>
        <fullName evidence="2">diguanylate cyclase</fullName>
        <ecNumber evidence="2">2.7.7.65</ecNumber>
    </recommendedName>
</protein>
<dbReference type="RefSeq" id="WP_120414964.1">
    <property type="nucleotide sequence ID" value="NZ_CP121832.1"/>
</dbReference>
<dbReference type="Pfam" id="PF20975">
    <property type="entry name" value="DGCcoil"/>
    <property type="match status" value="1"/>
</dbReference>
<dbReference type="Gene3D" id="3.30.70.270">
    <property type="match status" value="1"/>
</dbReference>
<dbReference type="FunFam" id="3.30.70.270:FF:000001">
    <property type="entry name" value="Diguanylate cyclase domain protein"/>
    <property type="match status" value="1"/>
</dbReference>
<evidence type="ECO:0000313" key="8">
    <source>
        <dbReference type="Proteomes" id="UP000281725"/>
    </source>
</evidence>